<evidence type="ECO:0000313" key="1">
    <source>
        <dbReference type="EMBL" id="AIX12927.1"/>
    </source>
</evidence>
<dbReference type="EMBL" id="KM882824">
    <property type="protein sequence ID" value="AIX12927.1"/>
    <property type="molecule type" value="Genomic_DNA"/>
</dbReference>
<dbReference type="Proteomes" id="UP000030327">
    <property type="component" value="Segment"/>
</dbReference>
<dbReference type="KEGG" id="vg:24725343"/>
<dbReference type="RefSeq" id="YP_009152992.1">
    <property type="nucleotide sequence ID" value="NC_027396.1"/>
</dbReference>
<gene>
    <name evidence="1" type="ORF">SpSL1_45</name>
</gene>
<organism evidence="1 2">
    <name type="scientific">Streptococcus phage SpSL1</name>
    <dbReference type="NCBI Taxonomy" id="1566990"/>
    <lineage>
        <taxon>Viruses</taxon>
        <taxon>Duplodnaviria</taxon>
        <taxon>Heunggongvirae</taxon>
        <taxon>Uroviricota</taxon>
        <taxon>Caudoviricetes</taxon>
        <taxon>Mcshanvirinae</taxon>
        <taxon>Adrianbuildvirus</taxon>
        <taxon>Adrianbuildvirus SpSL1</taxon>
    </lineage>
</organism>
<proteinExistence type="predicted"/>
<protein>
    <submittedName>
        <fullName evidence="1">Uncharacterized protein</fullName>
    </submittedName>
</protein>
<sequence>MNNNMDAVVNQLTLDSLTKKLAVSEQESAKNEALYLYAASELHTMKKVIEYDPALKELFEEVKGNMTNGN</sequence>
<accession>A0A0A0YQQ5</accession>
<evidence type="ECO:0000313" key="2">
    <source>
        <dbReference type="Proteomes" id="UP000030327"/>
    </source>
</evidence>
<keyword evidence="2" id="KW-1185">Reference proteome</keyword>
<dbReference type="GeneID" id="24725343"/>
<reference evidence="1 2" key="1">
    <citation type="submission" date="2014-10" db="EMBL/GenBank/DDBJ databases">
        <title>Genome nucleotide sequence and annotation of the Streptococcus pnumoniae phage SpSL1, virulent form.</title>
        <authorList>
            <person name="Furi L."/>
            <person name="Clockie M.R."/>
            <person name="Oggioni M.R."/>
        </authorList>
    </citation>
    <scope>NUCLEOTIDE SEQUENCE [LARGE SCALE GENOMIC DNA]</scope>
</reference>
<name>A0A0A0YQQ5_9CAUD</name>